<evidence type="ECO:0000256" key="6">
    <source>
        <dbReference type="ARBA" id="ARBA00022847"/>
    </source>
</evidence>
<comment type="caution">
    <text evidence="10">The sequence shown here is derived from an EMBL/GenBank/DDBJ whole genome shotgun (WGS) entry which is preliminary data.</text>
</comment>
<dbReference type="RefSeq" id="WP_144816322.1">
    <property type="nucleotide sequence ID" value="NZ_VLKP01000011.1"/>
</dbReference>
<comment type="similarity">
    <text evidence="2 9">Belongs to the alanine or glycine:cation symporter (AGCS) (TC 2.A.25) family.</text>
</comment>
<dbReference type="Pfam" id="PF01235">
    <property type="entry name" value="Na_Ala_symp"/>
    <property type="match status" value="1"/>
</dbReference>
<accession>A0A562LK33</accession>
<dbReference type="GO" id="GO:0005283">
    <property type="term" value="F:amino acid:sodium symporter activity"/>
    <property type="evidence" value="ECO:0007669"/>
    <property type="project" value="InterPro"/>
</dbReference>
<dbReference type="OrthoDB" id="9806926at2"/>
<evidence type="ECO:0000256" key="5">
    <source>
        <dbReference type="ARBA" id="ARBA00022692"/>
    </source>
</evidence>
<dbReference type="FunFam" id="1.20.1740.10:FF:000004">
    <property type="entry name" value="Sodium:alanine symporter family protein"/>
    <property type="match status" value="1"/>
</dbReference>
<name>A0A562LK33_9GAMM</name>
<dbReference type="PANTHER" id="PTHR30330">
    <property type="entry name" value="AGSS FAMILY TRANSPORTER, SODIUM-ALANINE"/>
    <property type="match status" value="1"/>
</dbReference>
<keyword evidence="6 9" id="KW-0769">Symport</keyword>
<dbReference type="PANTHER" id="PTHR30330:SF7">
    <property type="entry name" value="SODIUM_PROTON-DEPENDENT ALANINE CARRIER PROTEIN YRBD-RELATED"/>
    <property type="match status" value="1"/>
</dbReference>
<evidence type="ECO:0000256" key="8">
    <source>
        <dbReference type="ARBA" id="ARBA00023136"/>
    </source>
</evidence>
<feature type="transmembrane region" description="Helical" evidence="9">
    <location>
        <begin position="197"/>
        <end position="215"/>
    </location>
</feature>
<feature type="transmembrane region" description="Helical" evidence="9">
    <location>
        <begin position="224"/>
        <end position="245"/>
    </location>
</feature>
<dbReference type="EMBL" id="VLKP01000011">
    <property type="protein sequence ID" value="TWI07982.1"/>
    <property type="molecule type" value="Genomic_DNA"/>
</dbReference>
<keyword evidence="3 9" id="KW-0813">Transport</keyword>
<dbReference type="Proteomes" id="UP000316471">
    <property type="component" value="Unassembled WGS sequence"/>
</dbReference>
<protein>
    <submittedName>
        <fullName evidence="10">AGCS family alanine or glycine:cation symporter</fullName>
    </submittedName>
</protein>
<dbReference type="GO" id="GO:0005886">
    <property type="term" value="C:plasma membrane"/>
    <property type="evidence" value="ECO:0007669"/>
    <property type="project" value="UniProtKB-SubCell"/>
</dbReference>
<evidence type="ECO:0000256" key="9">
    <source>
        <dbReference type="RuleBase" id="RU363064"/>
    </source>
</evidence>
<evidence type="ECO:0000256" key="7">
    <source>
        <dbReference type="ARBA" id="ARBA00022989"/>
    </source>
</evidence>
<dbReference type="Gene3D" id="1.20.1740.10">
    <property type="entry name" value="Amino acid/polyamine transporter I"/>
    <property type="match status" value="1"/>
</dbReference>
<feature type="transmembrane region" description="Helical" evidence="9">
    <location>
        <begin position="92"/>
        <end position="115"/>
    </location>
</feature>
<feature type="transmembrane region" description="Helical" evidence="9">
    <location>
        <begin position="67"/>
        <end position="86"/>
    </location>
</feature>
<keyword evidence="9" id="KW-0997">Cell inner membrane</keyword>
<evidence type="ECO:0000256" key="4">
    <source>
        <dbReference type="ARBA" id="ARBA00022475"/>
    </source>
</evidence>
<sequence>MESLLSAINGIIWSKALIAMCLGAGIFFTIRTRFMQVRGFVEMARLTVSGQSSAAGVSSFQALAMSMAGRIGIGNIAGVATAIAFGGPGAVFWMWVMGFLGASTSYVECTLAQIYKVKDAEGRYRGGPAYYIEKAMGLKWYALLFAFATIVAAGFLMPGVQANAIADSVANACQGTALCGPMDGEWMGLSARETLKLGIGLGVSLLLAVIIFGGVKRIANFAEIVVPFMAGGFILMALTVMVLNAEQVPAMFGLIFSSAFGANAAFGAMIGLAVEWGVKRGVYANEAGQGTGPHAAAAAEVSHPAKQGYVQAFAIYIDTMLVCTSTAFLVLASGMYNVHAPDGVTMLHNALPGIEAGPGYAQAAVESILPGWGAGFVAVALFFFAFTTIMAYYYMAETNLTYVAGTNRTHPLAILLLRLGIMAMVVFGAFHNAGQAWALGDIGVGLMAWLNIIAILILHKPAMLALRDYEAQKKAGKDPVFDPDALGIRNAEFWRRQGGGNP</sequence>
<dbReference type="PRINTS" id="PR00175">
    <property type="entry name" value="NAALASMPORT"/>
</dbReference>
<feature type="transmembrane region" description="Helical" evidence="9">
    <location>
        <begin position="372"/>
        <end position="392"/>
    </location>
</feature>
<feature type="transmembrane region" description="Helical" evidence="9">
    <location>
        <begin position="140"/>
        <end position="160"/>
    </location>
</feature>
<keyword evidence="8 9" id="KW-0472">Membrane</keyword>
<comment type="subcellular location">
    <subcellularLocation>
        <location evidence="9">Cell inner membrane</location>
        <topology evidence="9">Multi-pass membrane protein</topology>
    </subcellularLocation>
    <subcellularLocation>
        <location evidence="1">Cell membrane</location>
        <topology evidence="1">Multi-pass membrane protein</topology>
    </subcellularLocation>
</comment>
<evidence type="ECO:0000256" key="2">
    <source>
        <dbReference type="ARBA" id="ARBA00009261"/>
    </source>
</evidence>
<evidence type="ECO:0000256" key="1">
    <source>
        <dbReference type="ARBA" id="ARBA00004651"/>
    </source>
</evidence>
<dbReference type="AlphaFoldDB" id="A0A562LK33"/>
<evidence type="ECO:0000256" key="3">
    <source>
        <dbReference type="ARBA" id="ARBA00022448"/>
    </source>
</evidence>
<organism evidence="10 11">
    <name type="scientific">Aerolutibacter ruishenii</name>
    <dbReference type="NCBI Taxonomy" id="686800"/>
    <lineage>
        <taxon>Bacteria</taxon>
        <taxon>Pseudomonadati</taxon>
        <taxon>Pseudomonadota</taxon>
        <taxon>Gammaproteobacteria</taxon>
        <taxon>Lysobacterales</taxon>
        <taxon>Lysobacteraceae</taxon>
        <taxon>Aerolutibacter</taxon>
    </lineage>
</organism>
<feature type="transmembrane region" description="Helical" evidence="9">
    <location>
        <begin position="12"/>
        <end position="30"/>
    </location>
</feature>
<reference evidence="10 11" key="1">
    <citation type="journal article" date="2015" name="Stand. Genomic Sci.">
        <title>Genomic Encyclopedia of Bacterial and Archaeal Type Strains, Phase III: the genomes of soil and plant-associated and newly described type strains.</title>
        <authorList>
            <person name="Whitman W.B."/>
            <person name="Woyke T."/>
            <person name="Klenk H.P."/>
            <person name="Zhou Y."/>
            <person name="Lilburn T.G."/>
            <person name="Beck B.J."/>
            <person name="De Vos P."/>
            <person name="Vandamme P."/>
            <person name="Eisen J.A."/>
            <person name="Garrity G."/>
            <person name="Hugenholtz P."/>
            <person name="Kyrpides N.C."/>
        </authorList>
    </citation>
    <scope>NUCLEOTIDE SEQUENCE [LARGE SCALE GENOMIC DNA]</scope>
    <source>
        <strain evidence="10 11">CGMCC 1.10136</strain>
    </source>
</reference>
<dbReference type="InterPro" id="IPR001463">
    <property type="entry name" value="Na/Ala_symport"/>
</dbReference>
<keyword evidence="11" id="KW-1185">Reference proteome</keyword>
<keyword evidence="5 9" id="KW-0812">Transmembrane</keyword>
<gene>
    <name evidence="10" type="ORF">IP93_02590</name>
</gene>
<proteinExistence type="inferred from homology"/>
<dbReference type="NCBIfam" id="TIGR00835">
    <property type="entry name" value="agcS"/>
    <property type="match status" value="1"/>
</dbReference>
<feature type="transmembrane region" description="Helical" evidence="9">
    <location>
        <begin position="436"/>
        <end position="458"/>
    </location>
</feature>
<feature type="transmembrane region" description="Helical" evidence="9">
    <location>
        <begin position="412"/>
        <end position="430"/>
    </location>
</feature>
<keyword evidence="4" id="KW-1003">Cell membrane</keyword>
<feature type="transmembrane region" description="Helical" evidence="9">
    <location>
        <begin position="251"/>
        <end position="274"/>
    </location>
</feature>
<feature type="transmembrane region" description="Helical" evidence="9">
    <location>
        <begin position="313"/>
        <end position="336"/>
    </location>
</feature>
<keyword evidence="7 9" id="KW-1133">Transmembrane helix</keyword>
<evidence type="ECO:0000313" key="11">
    <source>
        <dbReference type="Proteomes" id="UP000316471"/>
    </source>
</evidence>
<evidence type="ECO:0000313" key="10">
    <source>
        <dbReference type="EMBL" id="TWI07982.1"/>
    </source>
</evidence>